<evidence type="ECO:0000256" key="2">
    <source>
        <dbReference type="ARBA" id="ARBA00022801"/>
    </source>
</evidence>
<feature type="signal peptide" evidence="3">
    <location>
        <begin position="1"/>
        <end position="38"/>
    </location>
</feature>
<dbReference type="OrthoDB" id="425534at2759"/>
<sequence length="573" mass="64272">MTTTMVRLTVNRHHSRRMGHVAGLVAAAMIALSASAQALTESCGPIRFYSGEKIGWKPCGLVNGREIECSDLDVPMDQLDPTNVVGSTVNIPLIRMRGKNGTRNLVLNPGGPGESGLVFLHTDGANLHEVVGENYHLLSFDPRGIGKSRPAAICYPTQTARRNRFRFTDPDPLSQSVTRYAWTQNYVQSCADMMKGYGKYLNTPQTASDMNSILDAVGQKDMLFWGFSYGSLLGQTYAQMFPDRSKRVIIDGVTDFFDWYEEPILRGDFVDTSNVLDGFLDECAKAGDACELTAHGKTKKELQQKLTTFLRELSAHPIPVYVDIFKQGVLDYSTVLNEVIYASLFMPTTWPKLAHKLTQVMDGNATQVFLDHGDYDSTDDRRANGNDEVNDIIELNDGATGPKYWPQGREALVEMLKPWYKSSPFFFQMNRAYYAKQRWPIEKSHSFVPQRHVQTAHPMLIISTTYDPICPLSSAKRSQQTFANSSLIEVRGYGHCSLALASLCMAKHVRRYLDSGIMPDAYTVCDSDRPYFPGQKPTKPTTDHGFDEMEVTRINAAQVALAEIPRLVRQRRR</sequence>
<name>A0A8H4Q2T1_9HYPO</name>
<dbReference type="InterPro" id="IPR000073">
    <property type="entry name" value="AB_hydrolase_1"/>
</dbReference>
<keyword evidence="2 6" id="KW-0378">Hydrolase</keyword>
<dbReference type="Proteomes" id="UP000562929">
    <property type="component" value="Unassembled WGS sequence"/>
</dbReference>
<dbReference type="Pfam" id="PF08386">
    <property type="entry name" value="Abhydrolase_4"/>
    <property type="match status" value="1"/>
</dbReference>
<organism evidence="6 7">
    <name type="scientific">Ophiocordyceps camponoti-floridani</name>
    <dbReference type="NCBI Taxonomy" id="2030778"/>
    <lineage>
        <taxon>Eukaryota</taxon>
        <taxon>Fungi</taxon>
        <taxon>Dikarya</taxon>
        <taxon>Ascomycota</taxon>
        <taxon>Pezizomycotina</taxon>
        <taxon>Sordariomycetes</taxon>
        <taxon>Hypocreomycetidae</taxon>
        <taxon>Hypocreales</taxon>
        <taxon>Ophiocordycipitaceae</taxon>
        <taxon>Ophiocordyceps</taxon>
    </lineage>
</organism>
<keyword evidence="3" id="KW-0732">Signal</keyword>
<evidence type="ECO:0000256" key="3">
    <source>
        <dbReference type="SAM" id="SignalP"/>
    </source>
</evidence>
<reference evidence="6 7" key="1">
    <citation type="journal article" date="2020" name="G3 (Bethesda)">
        <title>Genetic Underpinnings of Host Manipulation by Ophiocordyceps as Revealed by Comparative Transcriptomics.</title>
        <authorList>
            <person name="Will I."/>
            <person name="Das B."/>
            <person name="Trinh T."/>
            <person name="Brachmann A."/>
            <person name="Ohm R.A."/>
            <person name="de Bekker C."/>
        </authorList>
    </citation>
    <scope>NUCLEOTIDE SEQUENCE [LARGE SCALE GENOMIC DNA]</scope>
    <source>
        <strain evidence="6 7">EC05</strain>
    </source>
</reference>
<dbReference type="Pfam" id="PF00561">
    <property type="entry name" value="Abhydrolase_1"/>
    <property type="match status" value="1"/>
</dbReference>
<dbReference type="InterPro" id="IPR029058">
    <property type="entry name" value="AB_hydrolase_fold"/>
</dbReference>
<dbReference type="EMBL" id="JAACLJ010000007">
    <property type="protein sequence ID" value="KAF4583038.1"/>
    <property type="molecule type" value="Genomic_DNA"/>
</dbReference>
<feature type="domain" description="Peptidase S33 tripeptidyl aminopeptidase-like C-terminal" evidence="5">
    <location>
        <begin position="437"/>
        <end position="525"/>
    </location>
</feature>
<evidence type="ECO:0000256" key="1">
    <source>
        <dbReference type="ARBA" id="ARBA00010088"/>
    </source>
</evidence>
<dbReference type="SUPFAM" id="SSF53474">
    <property type="entry name" value="alpha/beta-Hydrolases"/>
    <property type="match status" value="1"/>
</dbReference>
<evidence type="ECO:0000313" key="7">
    <source>
        <dbReference type="Proteomes" id="UP000562929"/>
    </source>
</evidence>
<evidence type="ECO:0000259" key="4">
    <source>
        <dbReference type="Pfam" id="PF00561"/>
    </source>
</evidence>
<gene>
    <name evidence="6" type="ORF">GQ602_006182</name>
</gene>
<dbReference type="AlphaFoldDB" id="A0A8H4Q2T1"/>
<dbReference type="PANTHER" id="PTHR43248:SF25">
    <property type="entry name" value="AB HYDROLASE-1 DOMAIN-CONTAINING PROTEIN-RELATED"/>
    <property type="match status" value="1"/>
</dbReference>
<accession>A0A8H4Q2T1</accession>
<feature type="domain" description="AB hydrolase-1" evidence="4">
    <location>
        <begin position="105"/>
        <end position="259"/>
    </location>
</feature>
<keyword evidence="7" id="KW-1185">Reference proteome</keyword>
<protein>
    <submittedName>
        <fullName evidence="6">Alpha beta hydrolase fold-1 protein</fullName>
    </submittedName>
</protein>
<dbReference type="Gene3D" id="3.40.50.1820">
    <property type="entry name" value="alpha/beta hydrolase"/>
    <property type="match status" value="1"/>
</dbReference>
<dbReference type="PANTHER" id="PTHR43248">
    <property type="entry name" value="2-SUCCINYL-6-HYDROXY-2,4-CYCLOHEXADIENE-1-CARBOXYLATE SYNTHASE"/>
    <property type="match status" value="1"/>
</dbReference>
<dbReference type="InterPro" id="IPR013595">
    <property type="entry name" value="Pept_S33_TAP-like_C"/>
</dbReference>
<dbReference type="InterPro" id="IPR051601">
    <property type="entry name" value="Serine_prot/Carboxylest_S33"/>
</dbReference>
<proteinExistence type="inferred from homology"/>
<dbReference type="GO" id="GO:0016787">
    <property type="term" value="F:hydrolase activity"/>
    <property type="evidence" value="ECO:0007669"/>
    <property type="project" value="UniProtKB-KW"/>
</dbReference>
<feature type="chain" id="PRO_5034536850" evidence="3">
    <location>
        <begin position="39"/>
        <end position="573"/>
    </location>
</feature>
<evidence type="ECO:0000259" key="5">
    <source>
        <dbReference type="Pfam" id="PF08386"/>
    </source>
</evidence>
<comment type="similarity">
    <text evidence="1">Belongs to the peptidase S33 family.</text>
</comment>
<comment type="caution">
    <text evidence="6">The sequence shown here is derived from an EMBL/GenBank/DDBJ whole genome shotgun (WGS) entry which is preliminary data.</text>
</comment>
<evidence type="ECO:0000313" key="6">
    <source>
        <dbReference type="EMBL" id="KAF4583038.1"/>
    </source>
</evidence>